<proteinExistence type="predicted"/>
<evidence type="ECO:0000313" key="2">
    <source>
        <dbReference type="Proteomes" id="UP001060085"/>
    </source>
</evidence>
<keyword evidence="2" id="KW-1185">Reference proteome</keyword>
<evidence type="ECO:0000313" key="1">
    <source>
        <dbReference type="EMBL" id="KAI5662983.1"/>
    </source>
</evidence>
<sequence length="198" mass="21545">MLHYAYSQSQEEFKLSNFGSRPSTIHGQDEEGDDKKGMLAVQSLRNALMATILTASITIIITLSLAALTNNAFNSNHLFIGTIFGSPTGKIVVLKYGLTSIFLLSSFLCSSMALANLIDANFLINALGEFTSSSSLEYTKTVLERGFGLAVVGNRVLCISFPLLLWMFGPVPVALSSMALVWGLHGLDFPRNFLTRIK</sequence>
<reference evidence="2" key="1">
    <citation type="journal article" date="2023" name="Nat. Plants">
        <title>Single-cell RNA sequencing provides a high-resolution roadmap for understanding the multicellular compartmentation of specialized metabolism.</title>
        <authorList>
            <person name="Sun S."/>
            <person name="Shen X."/>
            <person name="Li Y."/>
            <person name="Li Y."/>
            <person name="Wang S."/>
            <person name="Li R."/>
            <person name="Zhang H."/>
            <person name="Shen G."/>
            <person name="Guo B."/>
            <person name="Wei J."/>
            <person name="Xu J."/>
            <person name="St-Pierre B."/>
            <person name="Chen S."/>
            <person name="Sun C."/>
        </authorList>
    </citation>
    <scope>NUCLEOTIDE SEQUENCE [LARGE SCALE GENOMIC DNA]</scope>
</reference>
<comment type="caution">
    <text evidence="1">The sequence shown here is derived from an EMBL/GenBank/DDBJ whole genome shotgun (WGS) entry which is preliminary data.</text>
</comment>
<organism evidence="1 2">
    <name type="scientific">Catharanthus roseus</name>
    <name type="common">Madagascar periwinkle</name>
    <name type="synonym">Vinca rosea</name>
    <dbReference type="NCBI Taxonomy" id="4058"/>
    <lineage>
        <taxon>Eukaryota</taxon>
        <taxon>Viridiplantae</taxon>
        <taxon>Streptophyta</taxon>
        <taxon>Embryophyta</taxon>
        <taxon>Tracheophyta</taxon>
        <taxon>Spermatophyta</taxon>
        <taxon>Magnoliopsida</taxon>
        <taxon>eudicotyledons</taxon>
        <taxon>Gunneridae</taxon>
        <taxon>Pentapetalae</taxon>
        <taxon>asterids</taxon>
        <taxon>lamiids</taxon>
        <taxon>Gentianales</taxon>
        <taxon>Apocynaceae</taxon>
        <taxon>Rauvolfioideae</taxon>
        <taxon>Vinceae</taxon>
        <taxon>Catharanthinae</taxon>
        <taxon>Catharanthus</taxon>
    </lineage>
</organism>
<gene>
    <name evidence="1" type="ORF">M9H77_22306</name>
</gene>
<dbReference type="EMBL" id="CM044705">
    <property type="protein sequence ID" value="KAI5662983.1"/>
    <property type="molecule type" value="Genomic_DNA"/>
</dbReference>
<protein>
    <submittedName>
        <fullName evidence="1">Uncharacterized protein</fullName>
    </submittedName>
</protein>
<name>A0ACC0APT3_CATRO</name>
<dbReference type="Proteomes" id="UP001060085">
    <property type="component" value="Linkage Group LG05"/>
</dbReference>
<accession>A0ACC0APT3</accession>